<dbReference type="PANTHER" id="PTHR43572:SF49">
    <property type="entry name" value="PROTEIN SMAX1-LIKE 8"/>
    <property type="match status" value="1"/>
</dbReference>
<accession>A0A834WBL8</accession>
<keyword evidence="4" id="KW-0804">Transcription</keyword>
<evidence type="ECO:0000313" key="9">
    <source>
        <dbReference type="Proteomes" id="UP000634136"/>
    </source>
</evidence>
<dbReference type="Pfam" id="PF26587">
    <property type="entry name" value="AAA_lid_SMAX1"/>
    <property type="match status" value="1"/>
</dbReference>
<dbReference type="InterPro" id="IPR027417">
    <property type="entry name" value="P-loop_NTPase"/>
</dbReference>
<dbReference type="GO" id="GO:0016887">
    <property type="term" value="F:ATP hydrolysis activity"/>
    <property type="evidence" value="ECO:0007669"/>
    <property type="project" value="InterPro"/>
</dbReference>
<dbReference type="PROSITE" id="PS51903">
    <property type="entry name" value="CLP_R"/>
    <property type="match status" value="1"/>
</dbReference>
<proteinExistence type="inferred from homology"/>
<dbReference type="InterPro" id="IPR051650">
    <property type="entry name" value="SL_signaling_regulator"/>
</dbReference>
<sequence>MPTSVGVARQCLTSDAAHALDEAVAVARRRGHAQTTSLHAVSALLSLPSSILRDACARARNSSYSTRLQFKALELCLSVSLDRVPSTQLSEDPPVSNSLMAAIKRSQANQRRQPENFHHYHQISQQPSSVSCVKVELQHLILSILDDPVVSRVFGEAGFRSSEIKLAILRPLPQLLRYSRSRGPPVFLCNLTDHSDPGRRSFPFSRSLEFCDGDENYRRIGEVLSRSSGRNPLLLGACAYDALKSFTEAVDKRKDGVLPVELCGLHVICIGKDVSKFITENLDPEAMSSKLKKISQMVEQCVGPGLLVNLGDLKCFVEENGSGEAMSFIVAELGKLLALNYDKFWLMASAGSYDSYLKFVGKFPSIEKDWDLQLLPITSVRPCMAESYQKPRSSFMDSFVPFGGFFSSPCELKGPLSGSYYCVPHCHQCGKRFEQEEFSASPAASCQSKLLPLLHTPEPASAKVLNVKTKDDGVVVDTSEPGPHKKLDKTSHLHTQQLPDANTCQTVVGFECFNNKKEDDASPTENIDLNSQVPGVDLMISSSESTSPFSDAYKSKQEKFTSGLSEMFSKPEDMESAELCNMSNSSVCDGNQMSSASVTSVTTDLGLGLGSSRTTNTSKKATGEQKISNSDRVNGNNFQHPALSSSCLSFDYGGQVDLRNFKVLFEALSKKVGWQEEALHVIIRTLSCCRRKRGKHHRENQRGDIWMNFVGPDRHGKKKIAVSLAEFLCGSRDSFVFVDLNSEEMKGYDVKLRGKTTLDFIVGELCKKPLCVVFLENVDKADMLAQNSLSQAIKTGKITDSHGREVGVNNSIFVTSFCIHQNSSTPTRERSNYTEERILRTKGGGIKIKVEHVIGDIRSQSVTVVKNSIQGIPNLVFINKRKLIGDNNESQDQHKISDTAKRAHMASNWVLDLNLTAEQNELQHMDNGNHEHVSNESQNQNHNLWFQHFYDQVDETVVFKPYNFDAVADRVLKVIRRKFHKIVGSECALQIESEVMEQLLAAAYVSERDTEVEDWVEQVLSGGFAEVQRRYKLSAPFVVKLGTCQDQASGLYLPPKILVD</sequence>
<dbReference type="Pfam" id="PF07724">
    <property type="entry name" value="AAA_2"/>
    <property type="match status" value="1"/>
</dbReference>
<name>A0A834WBL8_9FABA</name>
<evidence type="ECO:0000256" key="3">
    <source>
        <dbReference type="ARBA" id="ARBA00023015"/>
    </source>
</evidence>
<dbReference type="Gene3D" id="1.10.1780.10">
    <property type="entry name" value="Clp, N-terminal domain"/>
    <property type="match status" value="1"/>
</dbReference>
<dbReference type="SUPFAM" id="SSF81923">
    <property type="entry name" value="Double Clp-N motif"/>
    <property type="match status" value="1"/>
</dbReference>
<dbReference type="Pfam" id="PF02861">
    <property type="entry name" value="Clp_N"/>
    <property type="match status" value="1"/>
</dbReference>
<feature type="domain" description="Clp R" evidence="7">
    <location>
        <begin position="8"/>
        <end position="174"/>
    </location>
</feature>
<dbReference type="OrthoDB" id="1723324at2759"/>
<dbReference type="InterPro" id="IPR036628">
    <property type="entry name" value="Clp_N_dom_sf"/>
</dbReference>
<dbReference type="Gene3D" id="3.40.50.300">
    <property type="entry name" value="P-loop containing nucleotide triphosphate hydrolases"/>
    <property type="match status" value="1"/>
</dbReference>
<feature type="compositionally biased region" description="Polar residues" evidence="6">
    <location>
        <begin position="611"/>
        <end position="635"/>
    </location>
</feature>
<protein>
    <submittedName>
        <fullName evidence="8">Protein SMAX1-LIKE 8-like</fullName>
    </submittedName>
</protein>
<gene>
    <name evidence="8" type="ORF">G2W53_030456</name>
</gene>
<dbReference type="GO" id="GO:0005524">
    <property type="term" value="F:ATP binding"/>
    <property type="evidence" value="ECO:0007669"/>
    <property type="project" value="InterPro"/>
</dbReference>
<dbReference type="AlphaFoldDB" id="A0A834WBL8"/>
<dbReference type="InterPro" id="IPR058680">
    <property type="entry name" value="NBD_SMAX1-like"/>
</dbReference>
<keyword evidence="2 5" id="KW-0677">Repeat</keyword>
<comment type="similarity">
    <text evidence="1">Belongs to the ClpA/ClpB family.</text>
</comment>
<dbReference type="InterPro" id="IPR058954">
    <property type="entry name" value="AAA_lid_SMAX1"/>
</dbReference>
<keyword evidence="3" id="KW-0805">Transcription regulation</keyword>
<dbReference type="PANTHER" id="PTHR43572">
    <property type="entry name" value="CHAPERONE PROTEIN CLPD, CHLOROPLASTIC"/>
    <property type="match status" value="1"/>
</dbReference>
<dbReference type="Pfam" id="PF23569">
    <property type="entry name" value="NBD_SMAX1"/>
    <property type="match status" value="1"/>
</dbReference>
<comment type="caution">
    <text evidence="8">The sequence shown here is derived from an EMBL/GenBank/DDBJ whole genome shotgun (WGS) entry which is preliminary data.</text>
</comment>
<evidence type="ECO:0000256" key="6">
    <source>
        <dbReference type="SAM" id="MobiDB-lite"/>
    </source>
</evidence>
<dbReference type="SUPFAM" id="SSF52540">
    <property type="entry name" value="P-loop containing nucleoside triphosphate hydrolases"/>
    <property type="match status" value="1"/>
</dbReference>
<dbReference type="EMBL" id="JAAIUW010000009">
    <property type="protein sequence ID" value="KAF7816487.1"/>
    <property type="molecule type" value="Genomic_DNA"/>
</dbReference>
<evidence type="ECO:0000259" key="7">
    <source>
        <dbReference type="PROSITE" id="PS51903"/>
    </source>
</evidence>
<reference evidence="8" key="1">
    <citation type="submission" date="2020-09" db="EMBL/GenBank/DDBJ databases">
        <title>Genome-Enabled Discovery of Anthraquinone Biosynthesis in Senna tora.</title>
        <authorList>
            <person name="Kang S.-H."/>
            <person name="Pandey R.P."/>
            <person name="Lee C.-M."/>
            <person name="Sim J.-S."/>
            <person name="Jeong J.-T."/>
            <person name="Choi B.-S."/>
            <person name="Jung M."/>
            <person name="Ginzburg D."/>
            <person name="Zhao K."/>
            <person name="Won S.Y."/>
            <person name="Oh T.-J."/>
            <person name="Yu Y."/>
            <person name="Kim N.-H."/>
            <person name="Lee O.R."/>
            <person name="Lee T.-H."/>
            <person name="Bashyal P."/>
            <person name="Kim T.-S."/>
            <person name="Lee W.-H."/>
            <person name="Kawkins C."/>
            <person name="Kim C.-K."/>
            <person name="Kim J.S."/>
            <person name="Ahn B.O."/>
            <person name="Rhee S.Y."/>
            <person name="Sohng J.K."/>
        </authorList>
    </citation>
    <scope>NUCLEOTIDE SEQUENCE</scope>
    <source>
        <tissue evidence="8">Leaf</tissue>
    </source>
</reference>
<keyword evidence="9" id="KW-1185">Reference proteome</keyword>
<organism evidence="8 9">
    <name type="scientific">Senna tora</name>
    <dbReference type="NCBI Taxonomy" id="362788"/>
    <lineage>
        <taxon>Eukaryota</taxon>
        <taxon>Viridiplantae</taxon>
        <taxon>Streptophyta</taxon>
        <taxon>Embryophyta</taxon>
        <taxon>Tracheophyta</taxon>
        <taxon>Spermatophyta</taxon>
        <taxon>Magnoliopsida</taxon>
        <taxon>eudicotyledons</taxon>
        <taxon>Gunneridae</taxon>
        <taxon>Pentapetalae</taxon>
        <taxon>rosids</taxon>
        <taxon>fabids</taxon>
        <taxon>Fabales</taxon>
        <taxon>Fabaceae</taxon>
        <taxon>Caesalpinioideae</taxon>
        <taxon>Cassia clade</taxon>
        <taxon>Senna</taxon>
    </lineage>
</organism>
<evidence type="ECO:0000313" key="8">
    <source>
        <dbReference type="EMBL" id="KAF7816487.1"/>
    </source>
</evidence>
<evidence type="ECO:0000256" key="1">
    <source>
        <dbReference type="ARBA" id="ARBA00008675"/>
    </source>
</evidence>
<dbReference type="InterPro" id="IPR004176">
    <property type="entry name" value="Clp_R_N"/>
</dbReference>
<evidence type="ECO:0000256" key="5">
    <source>
        <dbReference type="PROSITE-ProRule" id="PRU01251"/>
    </source>
</evidence>
<dbReference type="Proteomes" id="UP000634136">
    <property type="component" value="Unassembled WGS sequence"/>
</dbReference>
<feature type="region of interest" description="Disordered" evidence="6">
    <location>
        <begin position="609"/>
        <end position="635"/>
    </location>
</feature>
<evidence type="ECO:0000256" key="4">
    <source>
        <dbReference type="ARBA" id="ARBA00023163"/>
    </source>
</evidence>
<dbReference type="InterPro" id="IPR003959">
    <property type="entry name" value="ATPase_AAA_core"/>
</dbReference>
<evidence type="ECO:0000256" key="2">
    <source>
        <dbReference type="ARBA" id="ARBA00022737"/>
    </source>
</evidence>